<protein>
    <submittedName>
        <fullName evidence="1">Unannotated protein</fullName>
    </submittedName>
</protein>
<evidence type="ECO:0000313" key="1">
    <source>
        <dbReference type="EMBL" id="CAB4549971.1"/>
    </source>
</evidence>
<dbReference type="AlphaFoldDB" id="A0A6J6CEY9"/>
<organism evidence="1">
    <name type="scientific">freshwater metagenome</name>
    <dbReference type="NCBI Taxonomy" id="449393"/>
    <lineage>
        <taxon>unclassified sequences</taxon>
        <taxon>metagenomes</taxon>
        <taxon>ecological metagenomes</taxon>
    </lineage>
</organism>
<accession>A0A6J6CEY9</accession>
<dbReference type="Gene3D" id="2.60.20.10">
    <property type="entry name" value="Crystallins"/>
    <property type="match status" value="1"/>
</dbReference>
<dbReference type="EMBL" id="CAEZSR010000025">
    <property type="protein sequence ID" value="CAB4549971.1"/>
    <property type="molecule type" value="Genomic_DNA"/>
</dbReference>
<name>A0A6J6CEY9_9ZZZZ</name>
<reference evidence="1" key="1">
    <citation type="submission" date="2020-05" db="EMBL/GenBank/DDBJ databases">
        <authorList>
            <person name="Chiriac C."/>
            <person name="Salcher M."/>
            <person name="Ghai R."/>
            <person name="Kavagutti S V."/>
        </authorList>
    </citation>
    <scope>NUCLEOTIDE SEQUENCE</scope>
</reference>
<proteinExistence type="predicted"/>
<dbReference type="Pfam" id="PF03995">
    <property type="entry name" value="Inhibitor_I36"/>
    <property type="match status" value="1"/>
</dbReference>
<sequence>MRKRRLLVLIPLTASSFLATNSSSSSAGSNLCPANRVCIYSDNNWVGLLGFRAAKLGIANVSAGANDKTDSWENKTATDARWYYDTNGGGNCHTMARNTERANLAWGPSDELSSWATNGRCS</sequence>
<gene>
    <name evidence="1" type="ORF">UFOPK1493_00975</name>
</gene>